<reference evidence="8" key="1">
    <citation type="submission" date="2022-07" db="EMBL/GenBank/DDBJ databases">
        <authorList>
            <person name="Trinca V."/>
            <person name="Uliana J.V.C."/>
            <person name="Torres T.T."/>
            <person name="Ward R.J."/>
            <person name="Monesi N."/>
        </authorList>
    </citation>
    <scope>NUCLEOTIDE SEQUENCE</scope>
    <source>
        <strain evidence="8">HSMRA1968</strain>
        <tissue evidence="8">Whole embryos</tissue>
    </source>
</reference>
<accession>A0A9Q0MV50</accession>
<organism evidence="8 9">
    <name type="scientific">Pseudolycoriella hygida</name>
    <dbReference type="NCBI Taxonomy" id="35572"/>
    <lineage>
        <taxon>Eukaryota</taxon>
        <taxon>Metazoa</taxon>
        <taxon>Ecdysozoa</taxon>
        <taxon>Arthropoda</taxon>
        <taxon>Hexapoda</taxon>
        <taxon>Insecta</taxon>
        <taxon>Pterygota</taxon>
        <taxon>Neoptera</taxon>
        <taxon>Endopterygota</taxon>
        <taxon>Diptera</taxon>
        <taxon>Nematocera</taxon>
        <taxon>Sciaroidea</taxon>
        <taxon>Sciaridae</taxon>
        <taxon>Pseudolycoriella</taxon>
    </lineage>
</organism>
<dbReference type="PROSITE" id="PS50950">
    <property type="entry name" value="ZF_THAP"/>
    <property type="match status" value="1"/>
</dbReference>
<evidence type="ECO:0000256" key="2">
    <source>
        <dbReference type="ARBA" id="ARBA00022771"/>
    </source>
</evidence>
<keyword evidence="1" id="KW-0479">Metal-binding</keyword>
<keyword evidence="2 5" id="KW-0863">Zinc-finger</keyword>
<dbReference type="EMBL" id="WJQU01000003">
    <property type="protein sequence ID" value="KAJ6638481.1"/>
    <property type="molecule type" value="Genomic_DNA"/>
</dbReference>
<evidence type="ECO:0000259" key="7">
    <source>
        <dbReference type="PROSITE" id="PS50950"/>
    </source>
</evidence>
<name>A0A9Q0MV50_9DIPT</name>
<keyword evidence="9" id="KW-1185">Reference proteome</keyword>
<evidence type="ECO:0000313" key="8">
    <source>
        <dbReference type="EMBL" id="KAJ6638481.1"/>
    </source>
</evidence>
<dbReference type="Gene3D" id="6.20.210.20">
    <property type="entry name" value="THAP domain"/>
    <property type="match status" value="1"/>
</dbReference>
<protein>
    <recommendedName>
        <fullName evidence="7">THAP-type domain-containing protein</fullName>
    </recommendedName>
</protein>
<dbReference type="GO" id="GO:0008270">
    <property type="term" value="F:zinc ion binding"/>
    <property type="evidence" value="ECO:0007669"/>
    <property type="project" value="UniProtKB-KW"/>
</dbReference>
<sequence>MRSCFVPNCDILCKNMKKRMMFIPPKNKELFNLWKSVLPNRRELKPTDRVCERHFQEDHICKTFDHIINGELHQIDRGKPKLRDTAIPFYNLPSATYVNDFKRKNDSVDPERRSKKLKDVRSRRPIIKRLMKDFNDKQKKENLSENFPNNAGNENLEAGTSDDCFSTATDSQVDEHLIIEPSFEEFHDDLEGSGSHIIETDEKIDLDTDDVECVDANLFDGIYEDIYEVTLPNTLWGVHRDPNRTFIVFSYFDKKTCSTTKLIYLDSDLNANICVKGKIVNAYRSMCNLTIEYLTKIVSQVDEYRICEKFDSNSKCEVVAAECEAICRACNKI</sequence>
<evidence type="ECO:0000256" key="6">
    <source>
        <dbReference type="SAM" id="MobiDB-lite"/>
    </source>
</evidence>
<dbReference type="InterPro" id="IPR006612">
    <property type="entry name" value="THAP_Znf"/>
</dbReference>
<feature type="domain" description="THAP-type" evidence="7">
    <location>
        <begin position="1"/>
        <end position="91"/>
    </location>
</feature>
<feature type="compositionally biased region" description="Polar residues" evidence="6">
    <location>
        <begin position="144"/>
        <end position="153"/>
    </location>
</feature>
<evidence type="ECO:0000313" key="9">
    <source>
        <dbReference type="Proteomes" id="UP001151699"/>
    </source>
</evidence>
<evidence type="ECO:0000256" key="5">
    <source>
        <dbReference type="PROSITE-ProRule" id="PRU00309"/>
    </source>
</evidence>
<dbReference type="Proteomes" id="UP001151699">
    <property type="component" value="Chromosome X"/>
</dbReference>
<comment type="caution">
    <text evidence="8">The sequence shown here is derived from an EMBL/GenBank/DDBJ whole genome shotgun (WGS) entry which is preliminary data.</text>
</comment>
<keyword evidence="4 5" id="KW-0238">DNA-binding</keyword>
<evidence type="ECO:0000256" key="3">
    <source>
        <dbReference type="ARBA" id="ARBA00022833"/>
    </source>
</evidence>
<feature type="region of interest" description="Disordered" evidence="6">
    <location>
        <begin position="138"/>
        <end position="161"/>
    </location>
</feature>
<dbReference type="InterPro" id="IPR038441">
    <property type="entry name" value="THAP_Znf_sf"/>
</dbReference>
<dbReference type="SUPFAM" id="SSF57716">
    <property type="entry name" value="Glucocorticoid receptor-like (DNA-binding domain)"/>
    <property type="match status" value="1"/>
</dbReference>
<evidence type="ECO:0000256" key="4">
    <source>
        <dbReference type="ARBA" id="ARBA00023125"/>
    </source>
</evidence>
<gene>
    <name evidence="8" type="ORF">Bhyg_11216</name>
</gene>
<dbReference type="AlphaFoldDB" id="A0A9Q0MV50"/>
<keyword evidence="3" id="KW-0862">Zinc</keyword>
<dbReference type="OrthoDB" id="7331812at2759"/>
<dbReference type="Pfam" id="PF05485">
    <property type="entry name" value="THAP"/>
    <property type="match status" value="1"/>
</dbReference>
<proteinExistence type="predicted"/>
<dbReference type="SMART" id="SM00980">
    <property type="entry name" value="THAP"/>
    <property type="match status" value="1"/>
</dbReference>
<evidence type="ECO:0000256" key="1">
    <source>
        <dbReference type="ARBA" id="ARBA00022723"/>
    </source>
</evidence>
<dbReference type="GO" id="GO:0003677">
    <property type="term" value="F:DNA binding"/>
    <property type="evidence" value="ECO:0007669"/>
    <property type="project" value="UniProtKB-UniRule"/>
</dbReference>